<dbReference type="OrthoDB" id="1910809at2"/>
<evidence type="ECO:0000256" key="2">
    <source>
        <dbReference type="SAM" id="Phobius"/>
    </source>
</evidence>
<feature type="transmembrane region" description="Helical" evidence="2">
    <location>
        <begin position="148"/>
        <end position="165"/>
    </location>
</feature>
<dbReference type="EMBL" id="CYZX01000006">
    <property type="protein sequence ID" value="CUO22006.1"/>
    <property type="molecule type" value="Genomic_DNA"/>
</dbReference>
<dbReference type="AlphaFoldDB" id="A0A174DDJ9"/>
<feature type="compositionally biased region" description="Basic and acidic residues" evidence="1">
    <location>
        <begin position="10"/>
        <end position="34"/>
    </location>
</feature>
<reference evidence="3 4" key="1">
    <citation type="submission" date="2015-09" db="EMBL/GenBank/DDBJ databases">
        <authorList>
            <consortium name="Pathogen Informatics"/>
        </authorList>
    </citation>
    <scope>NUCLEOTIDE SEQUENCE [LARGE SCALE GENOMIC DNA]</scope>
    <source>
        <strain evidence="3 4">2789STDY5834856</strain>
    </source>
</reference>
<feature type="region of interest" description="Disordered" evidence="1">
    <location>
        <begin position="1"/>
        <end position="42"/>
    </location>
</feature>
<name>A0A174DDJ9_9CLOT</name>
<evidence type="ECO:0000256" key="1">
    <source>
        <dbReference type="SAM" id="MobiDB-lite"/>
    </source>
</evidence>
<evidence type="ECO:0000313" key="4">
    <source>
        <dbReference type="Proteomes" id="UP000095594"/>
    </source>
</evidence>
<sequence length="171" mass="19601">MKKSKRVKNNCKDSRNLNRKLANEKNDYSKEKSSSSDTSSSSTESKVNYEELIAQINQLNLSFDTLLIILTAILLNIYYVYYTRTQALDTLNNTKYADLLIDGTKLPRITNAMFLYATAIFLEINYSNYENLNSVQGEERNCKEINKAYRAFFSTLLVLIATAMSRSNLEV</sequence>
<protein>
    <submittedName>
        <fullName evidence="3">Uncharacterized protein</fullName>
    </submittedName>
</protein>
<gene>
    <name evidence="3" type="ORF">ERS852471_01164</name>
</gene>
<feature type="transmembrane region" description="Helical" evidence="2">
    <location>
        <begin position="109"/>
        <end position="127"/>
    </location>
</feature>
<keyword evidence="2" id="KW-0472">Membrane</keyword>
<keyword evidence="2" id="KW-1133">Transmembrane helix</keyword>
<dbReference type="Proteomes" id="UP000095594">
    <property type="component" value="Unassembled WGS sequence"/>
</dbReference>
<proteinExistence type="predicted"/>
<keyword evidence="2" id="KW-0812">Transmembrane</keyword>
<accession>A0A174DDJ9</accession>
<organism evidence="3 4">
    <name type="scientific">Clostridium disporicum</name>
    <dbReference type="NCBI Taxonomy" id="84024"/>
    <lineage>
        <taxon>Bacteria</taxon>
        <taxon>Bacillati</taxon>
        <taxon>Bacillota</taxon>
        <taxon>Clostridia</taxon>
        <taxon>Eubacteriales</taxon>
        <taxon>Clostridiaceae</taxon>
        <taxon>Clostridium</taxon>
    </lineage>
</organism>
<feature type="transmembrane region" description="Helical" evidence="2">
    <location>
        <begin position="61"/>
        <end position="81"/>
    </location>
</feature>
<evidence type="ECO:0000313" key="3">
    <source>
        <dbReference type="EMBL" id="CUO22006.1"/>
    </source>
</evidence>
<dbReference type="RefSeq" id="WP_055264678.1">
    <property type="nucleotide sequence ID" value="NZ_CABIXQ010000006.1"/>
</dbReference>